<organism evidence="6 7">
    <name type="scientific">Acinetobacter variabilis</name>
    <dbReference type="NCBI Taxonomy" id="70346"/>
    <lineage>
        <taxon>Bacteria</taxon>
        <taxon>Pseudomonadati</taxon>
        <taxon>Pseudomonadota</taxon>
        <taxon>Gammaproteobacteria</taxon>
        <taxon>Moraxellales</taxon>
        <taxon>Moraxellaceae</taxon>
        <taxon>Acinetobacter</taxon>
    </lineage>
</organism>
<evidence type="ECO:0000256" key="2">
    <source>
        <dbReference type="ARBA" id="ARBA00023027"/>
    </source>
</evidence>
<keyword evidence="2" id="KW-0520">NAD</keyword>
<evidence type="ECO:0000256" key="1">
    <source>
        <dbReference type="ARBA" id="ARBA00023002"/>
    </source>
</evidence>
<dbReference type="GO" id="GO:0016491">
    <property type="term" value="F:oxidoreductase activity"/>
    <property type="evidence" value="ECO:0007669"/>
    <property type="project" value="UniProtKB-KW"/>
</dbReference>
<feature type="domain" description="3-hydroxyisobutyrate dehydrogenase-like NAD-binding" evidence="5">
    <location>
        <begin position="164"/>
        <end position="282"/>
    </location>
</feature>
<dbReference type="InterPro" id="IPR029154">
    <property type="entry name" value="HIBADH-like_NADP-bd"/>
</dbReference>
<dbReference type="Gene3D" id="3.40.50.720">
    <property type="entry name" value="NAD(P)-binding Rossmann-like Domain"/>
    <property type="match status" value="1"/>
</dbReference>
<dbReference type="eggNOG" id="COG2084">
    <property type="taxonomic scope" value="Bacteria"/>
</dbReference>
<dbReference type="Pfam" id="PF03446">
    <property type="entry name" value="NAD_binding_2"/>
    <property type="match status" value="1"/>
</dbReference>
<gene>
    <name evidence="6" type="ORF">F969_01494</name>
</gene>
<comment type="caution">
    <text evidence="6">The sequence shown here is derived from an EMBL/GenBank/DDBJ whole genome shotgun (WGS) entry which is preliminary data.</text>
</comment>
<dbReference type="InterPro" id="IPR036291">
    <property type="entry name" value="NAD(P)-bd_dom_sf"/>
</dbReference>
<dbReference type="SUPFAM" id="SSF48179">
    <property type="entry name" value="6-phosphogluconate dehydrogenase C-terminal domain-like"/>
    <property type="match status" value="1"/>
</dbReference>
<keyword evidence="7" id="KW-1185">Reference proteome</keyword>
<dbReference type="Proteomes" id="UP000013070">
    <property type="component" value="Unassembled WGS sequence"/>
</dbReference>
<dbReference type="GO" id="GO:0051287">
    <property type="term" value="F:NAD binding"/>
    <property type="evidence" value="ECO:0007669"/>
    <property type="project" value="InterPro"/>
</dbReference>
<keyword evidence="1" id="KW-0560">Oxidoreductase</keyword>
<dbReference type="InterPro" id="IPR015815">
    <property type="entry name" value="HIBADH-related"/>
</dbReference>
<feature type="active site" evidence="3">
    <location>
        <position position="170"/>
    </location>
</feature>
<dbReference type="AlphaFoldDB" id="N8VI45"/>
<dbReference type="GO" id="GO:0050661">
    <property type="term" value="F:NADP binding"/>
    <property type="evidence" value="ECO:0007669"/>
    <property type="project" value="InterPro"/>
</dbReference>
<evidence type="ECO:0000313" key="6">
    <source>
        <dbReference type="EMBL" id="ENU99596.1"/>
    </source>
</evidence>
<evidence type="ECO:0008006" key="8">
    <source>
        <dbReference type="Google" id="ProtNLM"/>
    </source>
</evidence>
<feature type="domain" description="6-phosphogluconate dehydrogenase NADP-binding" evidence="4">
    <location>
        <begin position="3"/>
        <end position="160"/>
    </location>
</feature>
<reference evidence="6 7" key="1">
    <citation type="submission" date="2013-02" db="EMBL/GenBank/DDBJ databases">
        <title>The Genome Sequence of Acinetobacter sp. NIPH 899.</title>
        <authorList>
            <consortium name="The Broad Institute Genome Sequencing Platform"/>
            <consortium name="The Broad Institute Genome Sequencing Center for Infectious Disease"/>
            <person name="Cerqueira G."/>
            <person name="Feldgarden M."/>
            <person name="Courvalin P."/>
            <person name="Perichon B."/>
            <person name="Grillot-Courvalin C."/>
            <person name="Clermont D."/>
            <person name="Rocha E."/>
            <person name="Yoon E.-J."/>
            <person name="Nemec A."/>
            <person name="Walker B."/>
            <person name="Young S.K."/>
            <person name="Zeng Q."/>
            <person name="Gargeya S."/>
            <person name="Fitzgerald M."/>
            <person name="Haas B."/>
            <person name="Abouelleil A."/>
            <person name="Alvarado L."/>
            <person name="Arachchi H.M."/>
            <person name="Berlin A.M."/>
            <person name="Chapman S.B."/>
            <person name="Dewar J."/>
            <person name="Goldberg J."/>
            <person name="Griggs A."/>
            <person name="Gujja S."/>
            <person name="Hansen M."/>
            <person name="Howarth C."/>
            <person name="Imamovic A."/>
            <person name="Larimer J."/>
            <person name="McCowan C."/>
            <person name="Murphy C."/>
            <person name="Neiman D."/>
            <person name="Pearson M."/>
            <person name="Priest M."/>
            <person name="Roberts A."/>
            <person name="Saif S."/>
            <person name="Shea T."/>
            <person name="Sisk P."/>
            <person name="Sykes S."/>
            <person name="Wortman J."/>
            <person name="Nusbaum C."/>
            <person name="Birren B."/>
        </authorList>
    </citation>
    <scope>NUCLEOTIDE SEQUENCE [LARGE SCALE GENOMIC DNA]</scope>
    <source>
        <strain evidence="6 7">NIPH 899</strain>
    </source>
</reference>
<dbReference type="InterPro" id="IPR006115">
    <property type="entry name" value="6PGDH_NADP-bd"/>
</dbReference>
<dbReference type="Gene3D" id="1.10.1040.10">
    <property type="entry name" value="N-(1-d-carboxylethyl)-l-norvaline Dehydrogenase, domain 2"/>
    <property type="match status" value="1"/>
</dbReference>
<dbReference type="SUPFAM" id="SSF51735">
    <property type="entry name" value="NAD(P)-binding Rossmann-fold domains"/>
    <property type="match status" value="1"/>
</dbReference>
<dbReference type="Pfam" id="PF14833">
    <property type="entry name" value="NAD_binding_11"/>
    <property type="match status" value="1"/>
</dbReference>
<evidence type="ECO:0000259" key="4">
    <source>
        <dbReference type="Pfam" id="PF03446"/>
    </source>
</evidence>
<dbReference type="PANTHER" id="PTHR43060">
    <property type="entry name" value="3-HYDROXYISOBUTYRATE DEHYDROGENASE-LIKE 1, MITOCHONDRIAL-RELATED"/>
    <property type="match status" value="1"/>
</dbReference>
<dbReference type="PIRSF" id="PIRSF000103">
    <property type="entry name" value="HIBADH"/>
    <property type="match status" value="1"/>
</dbReference>
<dbReference type="PATRIC" id="fig|1217710.3.peg.1412"/>
<protein>
    <recommendedName>
        <fullName evidence="8">2-hydroxy-3-oxopropionate reductase</fullName>
    </recommendedName>
</protein>
<dbReference type="InterPro" id="IPR008927">
    <property type="entry name" value="6-PGluconate_DH-like_C_sf"/>
</dbReference>
<dbReference type="PANTHER" id="PTHR43060:SF15">
    <property type="entry name" value="3-HYDROXYISOBUTYRATE DEHYDROGENASE-LIKE 1, MITOCHONDRIAL-RELATED"/>
    <property type="match status" value="1"/>
</dbReference>
<dbReference type="HOGENOM" id="CLU_035117_1_0_6"/>
<dbReference type="EMBL" id="APPE01000047">
    <property type="protein sequence ID" value="ENU99596.1"/>
    <property type="molecule type" value="Genomic_DNA"/>
</dbReference>
<proteinExistence type="predicted"/>
<sequence>MARIGFVGTGIMGTPMVMNLIKGGHQVQVWNRTLSKLKGLEEAGAKACHQLSEVGKDVELLIVMLSDGKTCDEVLFQPAGAVSELKKNSIVIVMSSIPVETAKHQNERCLSLGLRYLDAPVSGGEKGAKDATLAIMAGGEEATFTEAQAVLNCMGRAVLVGAAGCGELAKLVNQMIVASTIATVAEGLLFAQQGGANPHKVKQALTGGFADSPILQQHGDRILRQNFEPGGAATTQLKDTHTAVNYAKELNLKLPIAELVNQLFSDMVHNGDGALDHSGLIREIKRLNNIEI</sequence>
<accession>N8VI45</accession>
<evidence type="ECO:0000313" key="7">
    <source>
        <dbReference type="Proteomes" id="UP000013070"/>
    </source>
</evidence>
<name>N8VI45_9GAMM</name>
<evidence type="ECO:0000259" key="5">
    <source>
        <dbReference type="Pfam" id="PF14833"/>
    </source>
</evidence>
<dbReference type="RefSeq" id="WP_004782542.1">
    <property type="nucleotide sequence ID" value="NZ_KB849403.1"/>
</dbReference>
<evidence type="ECO:0000256" key="3">
    <source>
        <dbReference type="PIRSR" id="PIRSR000103-1"/>
    </source>
</evidence>
<dbReference type="InterPro" id="IPR013328">
    <property type="entry name" value="6PGD_dom2"/>
</dbReference>